<dbReference type="Proteomes" id="UP000293345">
    <property type="component" value="Unassembled WGS sequence"/>
</dbReference>
<evidence type="ECO:0000256" key="1">
    <source>
        <dbReference type="ARBA" id="ARBA00022448"/>
    </source>
</evidence>
<dbReference type="PANTHER" id="PTHR43423">
    <property type="entry name" value="ABC TRANSPORTER I FAMILY MEMBER 17"/>
    <property type="match status" value="1"/>
</dbReference>
<evidence type="ECO:0000256" key="2">
    <source>
        <dbReference type="ARBA" id="ARBA00022741"/>
    </source>
</evidence>
<evidence type="ECO:0000259" key="6">
    <source>
        <dbReference type="PROSITE" id="PS50893"/>
    </source>
</evidence>
<dbReference type="PANTHER" id="PTHR43423:SF1">
    <property type="entry name" value="ABC TRANSPORTER I FAMILY MEMBER 17"/>
    <property type="match status" value="1"/>
</dbReference>
<protein>
    <submittedName>
        <fullName evidence="7">ATP-binding cassette domain-containing protein</fullName>
    </submittedName>
</protein>
<evidence type="ECO:0000256" key="5">
    <source>
        <dbReference type="SAM" id="MobiDB-lite"/>
    </source>
</evidence>
<dbReference type="RefSeq" id="WP_129423202.1">
    <property type="nucleotide sequence ID" value="NZ_SDPW01000001.1"/>
</dbReference>
<dbReference type="GO" id="GO:0005524">
    <property type="term" value="F:ATP binding"/>
    <property type="evidence" value="ECO:0007669"/>
    <property type="project" value="UniProtKB-KW"/>
</dbReference>
<dbReference type="InterPro" id="IPR017871">
    <property type="entry name" value="ABC_transporter-like_CS"/>
</dbReference>
<evidence type="ECO:0000256" key="3">
    <source>
        <dbReference type="ARBA" id="ARBA00022840"/>
    </source>
</evidence>
<dbReference type="GO" id="GO:0005315">
    <property type="term" value="F:phosphate transmembrane transporter activity"/>
    <property type="evidence" value="ECO:0007669"/>
    <property type="project" value="InterPro"/>
</dbReference>
<keyword evidence="2" id="KW-0547">Nucleotide-binding</keyword>
<gene>
    <name evidence="7" type="ORF">ET524_02610</name>
</gene>
<keyword evidence="8" id="KW-1185">Reference proteome</keyword>
<dbReference type="SUPFAM" id="SSF52540">
    <property type="entry name" value="P-loop containing nucleoside triphosphate hydrolases"/>
    <property type="match status" value="1"/>
</dbReference>
<dbReference type="OrthoDB" id="3175865at2"/>
<comment type="caution">
    <text evidence="7">The sequence shown here is derived from an EMBL/GenBank/DDBJ whole genome shotgun (WGS) entry which is preliminary data.</text>
</comment>
<dbReference type="GO" id="GO:0016887">
    <property type="term" value="F:ATP hydrolysis activity"/>
    <property type="evidence" value="ECO:0007669"/>
    <property type="project" value="InterPro"/>
</dbReference>
<dbReference type="Gene3D" id="3.40.50.300">
    <property type="entry name" value="P-loop containing nucleotide triphosphate hydrolases"/>
    <property type="match status" value="1"/>
</dbReference>
<accession>A0A4Q2K2P9</accession>
<dbReference type="SMART" id="SM00382">
    <property type="entry name" value="AAA"/>
    <property type="match status" value="1"/>
</dbReference>
<dbReference type="InterPro" id="IPR005670">
    <property type="entry name" value="PstB-like"/>
</dbReference>
<dbReference type="InterPro" id="IPR003439">
    <property type="entry name" value="ABC_transporter-like_ATP-bd"/>
</dbReference>
<dbReference type="PROSITE" id="PS50893">
    <property type="entry name" value="ABC_TRANSPORTER_2"/>
    <property type="match status" value="1"/>
</dbReference>
<dbReference type="EMBL" id="SDPW01000001">
    <property type="protein sequence ID" value="RXZ53502.1"/>
    <property type="molecule type" value="Genomic_DNA"/>
</dbReference>
<dbReference type="InterPro" id="IPR027417">
    <property type="entry name" value="P-loop_NTPase"/>
</dbReference>
<dbReference type="PROSITE" id="PS00211">
    <property type="entry name" value="ABC_TRANSPORTER_1"/>
    <property type="match status" value="1"/>
</dbReference>
<name>A0A4Q2K2P9_9ACTN</name>
<organism evidence="7 8">
    <name type="scientific">Senegalimassilia faecalis</name>
    <dbReference type="NCBI Taxonomy" id="2509433"/>
    <lineage>
        <taxon>Bacteria</taxon>
        <taxon>Bacillati</taxon>
        <taxon>Actinomycetota</taxon>
        <taxon>Coriobacteriia</taxon>
        <taxon>Coriobacteriales</taxon>
        <taxon>Coriobacteriaceae</taxon>
        <taxon>Senegalimassilia</taxon>
    </lineage>
</organism>
<evidence type="ECO:0000313" key="8">
    <source>
        <dbReference type="Proteomes" id="UP000293345"/>
    </source>
</evidence>
<dbReference type="GO" id="GO:0035435">
    <property type="term" value="P:phosphate ion transmembrane transport"/>
    <property type="evidence" value="ECO:0007669"/>
    <property type="project" value="InterPro"/>
</dbReference>
<evidence type="ECO:0000256" key="4">
    <source>
        <dbReference type="ARBA" id="ARBA00022967"/>
    </source>
</evidence>
<dbReference type="CDD" id="cd03260">
    <property type="entry name" value="ABC_PstB_phosphate_transporter"/>
    <property type="match status" value="1"/>
</dbReference>
<feature type="region of interest" description="Disordered" evidence="5">
    <location>
        <begin position="1"/>
        <end position="26"/>
    </location>
</feature>
<dbReference type="GO" id="GO:0016020">
    <property type="term" value="C:membrane"/>
    <property type="evidence" value="ECO:0007669"/>
    <property type="project" value="InterPro"/>
</dbReference>
<keyword evidence="1" id="KW-0813">Transport</keyword>
<sequence length="274" mass="29439">MDEIVSENETGVARAKTAGEASPAQGSPALEVAGLQAWYGDRHVLKDVSLTARTGRILAIIGPSGCGKSTLLACLNRSIELAEGARWSGQVRLAGVPTQGWTADKVRERVGLVMQKPTPFPFSIERNITYALRNRGVRKRAQLSAAVEQQLRAVGLYDELSGDARRSALELSGGQQQRLCIARALAVEPGVLLLDEPCSALDIASTSAVEDVLRRAAKTCAIVIVTHNLAQARRLADDVVCMSGGEVAWEGTVDELFERQHNTVLRPLYGSDLL</sequence>
<evidence type="ECO:0000313" key="7">
    <source>
        <dbReference type="EMBL" id="RXZ53502.1"/>
    </source>
</evidence>
<dbReference type="Pfam" id="PF00005">
    <property type="entry name" value="ABC_tran"/>
    <property type="match status" value="1"/>
</dbReference>
<dbReference type="InterPro" id="IPR003593">
    <property type="entry name" value="AAA+_ATPase"/>
</dbReference>
<dbReference type="AlphaFoldDB" id="A0A4Q2K2P9"/>
<keyword evidence="3 7" id="KW-0067">ATP-binding</keyword>
<reference evidence="7 8" key="1">
    <citation type="submission" date="2019-01" db="EMBL/GenBank/DDBJ databases">
        <title>Senegalimassilia sp. nov. KGMB04484 isolated human feces.</title>
        <authorList>
            <person name="Han K.-I."/>
            <person name="Kim J.-S."/>
            <person name="Lee K.C."/>
            <person name="Suh M.K."/>
            <person name="Eom M.K."/>
            <person name="Lee J.H."/>
            <person name="Park S.-H."/>
            <person name="Kang S.W."/>
            <person name="Park J.-E."/>
            <person name="Oh B.S."/>
            <person name="Yu S.Y."/>
            <person name="Choi S.-H."/>
            <person name="Lee D.H."/>
            <person name="Yoon H."/>
            <person name="Kim B.-Y."/>
            <person name="Lee J.H."/>
            <person name="Lee J.-S."/>
        </authorList>
    </citation>
    <scope>NUCLEOTIDE SEQUENCE [LARGE SCALE GENOMIC DNA]</scope>
    <source>
        <strain evidence="7 8">KGMB04484</strain>
    </source>
</reference>
<proteinExistence type="predicted"/>
<feature type="domain" description="ABC transporter" evidence="6">
    <location>
        <begin position="30"/>
        <end position="269"/>
    </location>
</feature>
<keyword evidence="4" id="KW-1278">Translocase</keyword>